<sequence length="787" mass="85396">MPKPLETAPANEPSDYVVYNESDGPFWNCEKDAVANIRYSETGVGSAEQCPSKTLIELFDQAVAKRGNKVVIRTENLPPLAPGQEPPAALPRNQWKSWTFKQYRTVVHNVAKAFMDLGLEQHDTVSVFGFNAPEWFFAALGAIHAGGKVAGIYPSDTAEQVQFKAFHSDTAVAVVENKLCFDKFKSVVEDLPYLKAIVCWAYDGGSDITREDGSVVNVLTFSDLVALGKTVEQGALEDRIAKIEPGMCAALIYTSGTTGRPKAVMISHDNLVFESASVLPYSGAVGKSNEEERLISYLPLSHVAGMMVDIICPILMSATMKGWCSVNFARPYDLKRGTLGQRLGAVEPTFFLGVPRVWEKIAEKLKAVGAQTTGLKKKLSTTAKKKGLEHQLALQLGGSGKSPSYGPLGIYKKLLGLIKGKLGLSKCKFAFAGAAPMTRETLMYFGALGININEVYGMSECTGATTWSFDDAHEWSTVGFELPGSEVRVFRVAEDGTKTECPRTDNILHASEEEQGEICFRGRHIMMGYLANPKLGDDHVAEIEEKNAATIDSEGWLHSGDKGAISTRGMVKITGRYKELIIGAGGENVAPVPIEDAIKARMPFVSNAMMVGDRRKFMAVLLTLKTQGATGELPGTSALDGPAKEYGETIEDACNNEALIEEITQQLKEIGDDGDVTPSNAARIQKFTILPLDFSVATDELTATLKLKRSVVADKYDDIIEAFYESKSVFVPYSTVGSYDVKGEADAEPQGSFKAAGNLDLAAEDDDEDESEDFAHDEEDNRAEVLA</sequence>
<feature type="compositionally biased region" description="Acidic residues" evidence="4">
    <location>
        <begin position="762"/>
        <end position="781"/>
    </location>
</feature>
<dbReference type="GO" id="GO:0016020">
    <property type="term" value="C:membrane"/>
    <property type="evidence" value="ECO:0007669"/>
    <property type="project" value="TreeGrafter"/>
</dbReference>
<evidence type="ECO:0000313" key="6">
    <source>
        <dbReference type="EMBL" id="GBG24983.1"/>
    </source>
</evidence>
<keyword evidence="1 6" id="KW-0436">Ligase</keyword>
<dbReference type="OrthoDB" id="3633556at2759"/>
<dbReference type="PROSITE" id="PS00455">
    <property type="entry name" value="AMP_BINDING"/>
    <property type="match status" value="1"/>
</dbReference>
<dbReference type="Proteomes" id="UP000241890">
    <property type="component" value="Unassembled WGS sequence"/>
</dbReference>
<dbReference type="InParanoid" id="A0A2R5G922"/>
<dbReference type="AlphaFoldDB" id="A0A2R5G922"/>
<comment type="caution">
    <text evidence="6">The sequence shown here is derived from an EMBL/GenBank/DDBJ whole genome shotgun (WGS) entry which is preliminary data.</text>
</comment>
<proteinExistence type="predicted"/>
<protein>
    <submittedName>
        <fullName evidence="6">Long-chain-fatty-acid--CoA ligase ACSBG2</fullName>
    </submittedName>
</protein>
<gene>
    <name evidence="6" type="ORF">FCC1311_025711</name>
</gene>
<feature type="domain" description="AMP-dependent synthetase/ligase" evidence="5">
    <location>
        <begin position="93"/>
        <end position="530"/>
    </location>
</feature>
<dbReference type="PANTHER" id="PTHR43272">
    <property type="entry name" value="LONG-CHAIN-FATTY-ACID--COA LIGASE"/>
    <property type="match status" value="1"/>
</dbReference>
<evidence type="ECO:0000256" key="3">
    <source>
        <dbReference type="ARBA" id="ARBA00023098"/>
    </source>
</evidence>
<reference evidence="6 7" key="1">
    <citation type="submission" date="2017-12" db="EMBL/GenBank/DDBJ databases">
        <title>Sequencing, de novo assembly and annotation of complete genome of a new Thraustochytrid species, strain FCC1311.</title>
        <authorList>
            <person name="Sedici K."/>
            <person name="Godart F."/>
            <person name="Aiese Cigliano R."/>
            <person name="Sanseverino W."/>
            <person name="Barakat M."/>
            <person name="Ortet P."/>
            <person name="Marechal E."/>
            <person name="Cagnac O."/>
            <person name="Amato A."/>
        </authorList>
    </citation>
    <scope>NUCLEOTIDE SEQUENCE [LARGE SCALE GENOMIC DNA]</scope>
</reference>
<dbReference type="PANTHER" id="PTHR43272:SF32">
    <property type="entry name" value="AMP-DEPENDENT SYNTHETASE_LIGASE DOMAIN-CONTAINING PROTEIN"/>
    <property type="match status" value="1"/>
</dbReference>
<feature type="region of interest" description="Disordered" evidence="4">
    <location>
        <begin position="744"/>
        <end position="787"/>
    </location>
</feature>
<evidence type="ECO:0000256" key="2">
    <source>
        <dbReference type="ARBA" id="ARBA00022832"/>
    </source>
</evidence>
<keyword evidence="7" id="KW-1185">Reference proteome</keyword>
<dbReference type="GO" id="GO:0004467">
    <property type="term" value="F:long-chain fatty acid-CoA ligase activity"/>
    <property type="evidence" value="ECO:0007669"/>
    <property type="project" value="TreeGrafter"/>
</dbReference>
<dbReference type="InterPro" id="IPR020845">
    <property type="entry name" value="AMP-binding_CS"/>
</dbReference>
<dbReference type="InterPro" id="IPR042099">
    <property type="entry name" value="ANL_N_sf"/>
</dbReference>
<evidence type="ECO:0000256" key="1">
    <source>
        <dbReference type="ARBA" id="ARBA00022598"/>
    </source>
</evidence>
<dbReference type="Gene3D" id="3.40.50.12780">
    <property type="entry name" value="N-terminal domain of ligase-like"/>
    <property type="match status" value="1"/>
</dbReference>
<dbReference type="InterPro" id="IPR000873">
    <property type="entry name" value="AMP-dep_synth/lig_dom"/>
</dbReference>
<feature type="non-terminal residue" evidence="6">
    <location>
        <position position="787"/>
    </location>
</feature>
<dbReference type="Pfam" id="PF23562">
    <property type="entry name" value="AMP-binding_C_3"/>
    <property type="match status" value="1"/>
</dbReference>
<keyword evidence="3" id="KW-0443">Lipid metabolism</keyword>
<dbReference type="EMBL" id="BEYU01000009">
    <property type="protein sequence ID" value="GBG24983.1"/>
    <property type="molecule type" value="Genomic_DNA"/>
</dbReference>
<evidence type="ECO:0000256" key="4">
    <source>
        <dbReference type="SAM" id="MobiDB-lite"/>
    </source>
</evidence>
<dbReference type="SUPFAM" id="SSF56801">
    <property type="entry name" value="Acetyl-CoA synthetase-like"/>
    <property type="match status" value="1"/>
</dbReference>
<dbReference type="GO" id="GO:0005783">
    <property type="term" value="C:endoplasmic reticulum"/>
    <property type="evidence" value="ECO:0007669"/>
    <property type="project" value="TreeGrafter"/>
</dbReference>
<dbReference type="Pfam" id="PF00501">
    <property type="entry name" value="AMP-binding"/>
    <property type="match status" value="1"/>
</dbReference>
<organism evidence="6 7">
    <name type="scientific">Hondaea fermentalgiana</name>
    <dbReference type="NCBI Taxonomy" id="2315210"/>
    <lineage>
        <taxon>Eukaryota</taxon>
        <taxon>Sar</taxon>
        <taxon>Stramenopiles</taxon>
        <taxon>Bigyra</taxon>
        <taxon>Labyrinthulomycetes</taxon>
        <taxon>Thraustochytrida</taxon>
        <taxon>Thraustochytriidae</taxon>
        <taxon>Hondaea</taxon>
    </lineage>
</organism>
<accession>A0A2R5G922</accession>
<evidence type="ECO:0000259" key="5">
    <source>
        <dbReference type="Pfam" id="PF00501"/>
    </source>
</evidence>
<keyword evidence="2" id="KW-0276">Fatty acid metabolism</keyword>
<evidence type="ECO:0000313" key="7">
    <source>
        <dbReference type="Proteomes" id="UP000241890"/>
    </source>
</evidence>
<name>A0A2R5G922_9STRA</name>